<dbReference type="PANTHER" id="PTHR46696">
    <property type="entry name" value="P450, PUTATIVE (EUROFUNG)-RELATED"/>
    <property type="match status" value="1"/>
</dbReference>
<keyword evidence="5 7" id="KW-0408">Iron</keyword>
<keyword evidence="3 7" id="KW-0479">Metal-binding</keyword>
<dbReference type="Proteomes" id="UP001139485">
    <property type="component" value="Unassembled WGS sequence"/>
</dbReference>
<dbReference type="GO" id="GO:0005506">
    <property type="term" value="F:iron ion binding"/>
    <property type="evidence" value="ECO:0007669"/>
    <property type="project" value="InterPro"/>
</dbReference>
<evidence type="ECO:0000256" key="5">
    <source>
        <dbReference type="ARBA" id="ARBA00023004"/>
    </source>
</evidence>
<dbReference type="AlphaFoldDB" id="A0A9X2IEZ8"/>
<dbReference type="PRINTS" id="PR00359">
    <property type="entry name" value="BP450"/>
</dbReference>
<dbReference type="Gene3D" id="1.10.630.10">
    <property type="entry name" value="Cytochrome P450"/>
    <property type="match status" value="1"/>
</dbReference>
<keyword evidence="4 7" id="KW-0560">Oxidoreductase</keyword>
<name>A0A9X2IEZ8_9ACTN</name>
<evidence type="ECO:0000313" key="9">
    <source>
        <dbReference type="Proteomes" id="UP001139485"/>
    </source>
</evidence>
<dbReference type="SUPFAM" id="SSF48264">
    <property type="entry name" value="Cytochrome P450"/>
    <property type="match status" value="1"/>
</dbReference>
<dbReference type="PRINTS" id="PR00385">
    <property type="entry name" value="P450"/>
</dbReference>
<dbReference type="GO" id="GO:0006707">
    <property type="term" value="P:cholesterol catabolic process"/>
    <property type="evidence" value="ECO:0007669"/>
    <property type="project" value="TreeGrafter"/>
</dbReference>
<dbReference type="GO" id="GO:0008395">
    <property type="term" value="F:steroid hydroxylase activity"/>
    <property type="evidence" value="ECO:0007669"/>
    <property type="project" value="TreeGrafter"/>
</dbReference>
<keyword evidence="6 7" id="KW-0503">Monooxygenase</keyword>
<evidence type="ECO:0000256" key="3">
    <source>
        <dbReference type="ARBA" id="ARBA00022723"/>
    </source>
</evidence>
<dbReference type="InterPro" id="IPR036396">
    <property type="entry name" value="Cyt_P450_sf"/>
</dbReference>
<proteinExistence type="inferred from homology"/>
<comment type="caution">
    <text evidence="8">The sequence shown here is derived from an EMBL/GenBank/DDBJ whole genome shotgun (WGS) entry which is preliminary data.</text>
</comment>
<dbReference type="GO" id="GO:0020037">
    <property type="term" value="F:heme binding"/>
    <property type="evidence" value="ECO:0007669"/>
    <property type="project" value="InterPro"/>
</dbReference>
<evidence type="ECO:0000256" key="1">
    <source>
        <dbReference type="ARBA" id="ARBA00010617"/>
    </source>
</evidence>
<sequence>MHLSPLRTTPTTAPVLSWATRGPRAARAALAALPSPRAELRRTVRWATQHGLAAAVLRRAAADGDLQGLMVTRTAGSLEAPYEIARDIRESASLHRSRYAWTTADHAVVREVLAHPDLRSGFPEPERGPVARLAAWAGEPDRLGPLTPPSLLVTDGADHTRYRRLVTRVFSARAVEALRARTQEVAAQLAADLPRHVDARGEVDLVEAYCAPLPVTVICEILGVPAEERERVLAFGQAAAPSLDLGLSWAQMRRVEVALDDFRTWLVGHLEHLREHPGDDLMSRLVAARDEETGEGLSQDELLATAGLVLAAGFETTVNLLSNGLVLLTGHPAARAALAADPDLWGNAVDEVLRFDPPVLLTGRAAATATEVAGQQVRAGEMISAVLAGANRDPAVFTDPDTFDVTRANARDHVSFSGGRHYCLGAALARMEGEVGLRTLLETHPDLVLSSDRRRRPTRILRGWATLPARL</sequence>
<gene>
    <name evidence="8" type="ORF">M8330_09815</name>
</gene>
<dbReference type="EMBL" id="JAMOIL010000011">
    <property type="protein sequence ID" value="MCM0620588.1"/>
    <property type="molecule type" value="Genomic_DNA"/>
</dbReference>
<dbReference type="PANTHER" id="PTHR46696:SF4">
    <property type="entry name" value="BIOTIN BIOSYNTHESIS CYTOCHROME P450"/>
    <property type="match status" value="1"/>
</dbReference>
<dbReference type="InterPro" id="IPR017972">
    <property type="entry name" value="Cyt_P450_CS"/>
</dbReference>
<organism evidence="8 9">
    <name type="scientific">Nocardioides bruguierae</name>
    <dbReference type="NCBI Taxonomy" id="2945102"/>
    <lineage>
        <taxon>Bacteria</taxon>
        <taxon>Bacillati</taxon>
        <taxon>Actinomycetota</taxon>
        <taxon>Actinomycetes</taxon>
        <taxon>Propionibacteriales</taxon>
        <taxon>Nocardioidaceae</taxon>
        <taxon>Nocardioides</taxon>
    </lineage>
</organism>
<evidence type="ECO:0000256" key="2">
    <source>
        <dbReference type="ARBA" id="ARBA00022617"/>
    </source>
</evidence>
<dbReference type="RefSeq" id="WP_250827182.1">
    <property type="nucleotide sequence ID" value="NZ_JAMOIL010000011.1"/>
</dbReference>
<dbReference type="Pfam" id="PF00067">
    <property type="entry name" value="p450"/>
    <property type="match status" value="1"/>
</dbReference>
<dbReference type="InterPro" id="IPR002397">
    <property type="entry name" value="Cyt_P450_B"/>
</dbReference>
<accession>A0A9X2IEZ8</accession>
<keyword evidence="2 7" id="KW-0349">Heme</keyword>
<dbReference type="CDD" id="cd20625">
    <property type="entry name" value="CYP164-like"/>
    <property type="match status" value="1"/>
</dbReference>
<dbReference type="PROSITE" id="PS00086">
    <property type="entry name" value="CYTOCHROME_P450"/>
    <property type="match status" value="1"/>
</dbReference>
<comment type="similarity">
    <text evidence="1 7">Belongs to the cytochrome P450 family.</text>
</comment>
<dbReference type="FunFam" id="1.10.630.10:FF:000018">
    <property type="entry name" value="Cytochrome P450 monooxygenase"/>
    <property type="match status" value="1"/>
</dbReference>
<evidence type="ECO:0000256" key="6">
    <source>
        <dbReference type="ARBA" id="ARBA00023033"/>
    </source>
</evidence>
<evidence type="ECO:0000256" key="7">
    <source>
        <dbReference type="RuleBase" id="RU000461"/>
    </source>
</evidence>
<evidence type="ECO:0000313" key="8">
    <source>
        <dbReference type="EMBL" id="MCM0620588.1"/>
    </source>
</evidence>
<protein>
    <submittedName>
        <fullName evidence="8">Cytochrome P450</fullName>
    </submittedName>
</protein>
<dbReference type="GO" id="GO:0036199">
    <property type="term" value="F:cholest-4-en-3-one 26-monooxygenase activity"/>
    <property type="evidence" value="ECO:0007669"/>
    <property type="project" value="TreeGrafter"/>
</dbReference>
<dbReference type="InterPro" id="IPR001128">
    <property type="entry name" value="Cyt_P450"/>
</dbReference>
<keyword evidence="9" id="KW-1185">Reference proteome</keyword>
<evidence type="ECO:0000256" key="4">
    <source>
        <dbReference type="ARBA" id="ARBA00023002"/>
    </source>
</evidence>
<reference evidence="8" key="1">
    <citation type="submission" date="2022-05" db="EMBL/GenBank/DDBJ databases">
        <authorList>
            <person name="Tuo L."/>
        </authorList>
    </citation>
    <scope>NUCLEOTIDE SEQUENCE</scope>
    <source>
        <strain evidence="8">BSK12Z-4</strain>
    </source>
</reference>